<gene>
    <name evidence="9" type="ORF">SAMN05444004_101265</name>
</gene>
<accession>A0A1H3JAS6</accession>
<dbReference type="STRING" id="1244108.SAMN05444004_101265"/>
<evidence type="ECO:0000256" key="2">
    <source>
        <dbReference type="ARBA" id="ARBA00022475"/>
    </source>
</evidence>
<keyword evidence="10" id="KW-1185">Reference proteome</keyword>
<dbReference type="AlphaFoldDB" id="A0A1H3JAS6"/>
<dbReference type="Proteomes" id="UP000198914">
    <property type="component" value="Unassembled WGS sequence"/>
</dbReference>
<reference evidence="10" key="1">
    <citation type="submission" date="2016-10" db="EMBL/GenBank/DDBJ databases">
        <authorList>
            <person name="Varghese N."/>
            <person name="Submissions S."/>
        </authorList>
    </citation>
    <scope>NUCLEOTIDE SEQUENCE [LARGE SCALE GENOMIC DNA]</scope>
    <source>
        <strain evidence="10">DSM 100420</strain>
    </source>
</reference>
<proteinExistence type="predicted"/>
<dbReference type="PANTHER" id="PTHR32309">
    <property type="entry name" value="TYROSINE-PROTEIN KINASE"/>
    <property type="match status" value="1"/>
</dbReference>
<keyword evidence="4 7" id="KW-1133">Transmembrane helix</keyword>
<evidence type="ECO:0000256" key="6">
    <source>
        <dbReference type="SAM" id="Coils"/>
    </source>
</evidence>
<keyword evidence="3 7" id="KW-0812">Transmembrane</keyword>
<feature type="transmembrane region" description="Helical" evidence="7">
    <location>
        <begin position="40"/>
        <end position="60"/>
    </location>
</feature>
<evidence type="ECO:0000256" key="1">
    <source>
        <dbReference type="ARBA" id="ARBA00004651"/>
    </source>
</evidence>
<evidence type="ECO:0000259" key="8">
    <source>
        <dbReference type="Pfam" id="PF02706"/>
    </source>
</evidence>
<dbReference type="Gene3D" id="3.40.50.300">
    <property type="entry name" value="P-loop containing nucleotide triphosphate hydrolases"/>
    <property type="match status" value="1"/>
</dbReference>
<name>A0A1H3JAS6_9RHOB</name>
<sequence>MNRIVQDSRARLSLEAPEAPRIREADIDMTGIFRLIRRRIWFISAVTLVLTILALPFVLASAPKYQARAQFILQQVMVADPRADEPVLDINNEVERLRSRAIADQVIARFNLQDHPGFNPAADEKGPIRAIIDSLPFVADDAPPEEPDSEETAARVLASFNGRLSVWRRVESQMVEVLFTAPDPKLAAAVPNSIVEIYRTDREAGHKQRIADVLASLNQQIEAQREVVERRVATLERFQGQSGVVSVGRGAELLSANVSRLSEQISEIRAAQLELSGRAAAAEMALSAGGTAVTDESEALTEMRQLLQARKRELTRMQASYGEAFGGVRVEQARIEELETAIRDELTTWIETMTIQLQQLSDREATLLKTLSDSEDALARTSMAELTLVDLLRRADEQRAVLDSLEDRHRLLAARLLQPPVDVEILAPATEPIWQEGRSRKVTLAIAAVAALIVALTLAGILEVMDPTVRSLEQLSDVPGLTPVGSLPRPKLRARLHNRPQADPGLMDALRGSVVSIKAANDGLIPDSLAIIATENADSMDRFAGLLAADISAEGHGVLLIDTRPARNRGKTATVRPDSGLVRYLRGPQRSEPATTALLDSLVIQTSHEGVLLLPRGAGRLPTLHDDSRIAPLIDYAAARGLTPIFLCPPVLSNASVIQIAAAVESVLLVVTWGSTRGALVRLAVERLRTARNVAVLAVLTNVNPGRQKLYSFRDSATFSAKVPGENW</sequence>
<organism evidence="9 10">
    <name type="scientific">Jannaschia faecimaris</name>
    <dbReference type="NCBI Taxonomy" id="1244108"/>
    <lineage>
        <taxon>Bacteria</taxon>
        <taxon>Pseudomonadati</taxon>
        <taxon>Pseudomonadota</taxon>
        <taxon>Alphaproteobacteria</taxon>
        <taxon>Rhodobacterales</taxon>
        <taxon>Roseobacteraceae</taxon>
        <taxon>Jannaschia</taxon>
    </lineage>
</organism>
<feature type="domain" description="Polysaccharide chain length determinant N-terminal" evidence="8">
    <location>
        <begin position="26"/>
        <end position="108"/>
    </location>
</feature>
<dbReference type="InterPro" id="IPR003856">
    <property type="entry name" value="LPS_length_determ_N"/>
</dbReference>
<evidence type="ECO:0000256" key="4">
    <source>
        <dbReference type="ARBA" id="ARBA00022989"/>
    </source>
</evidence>
<dbReference type="OrthoDB" id="230260at2"/>
<dbReference type="RefSeq" id="WP_092641101.1">
    <property type="nucleotide sequence ID" value="NZ_FNPX01000001.1"/>
</dbReference>
<keyword evidence="2" id="KW-1003">Cell membrane</keyword>
<keyword evidence="5 7" id="KW-0472">Membrane</keyword>
<evidence type="ECO:0000313" key="9">
    <source>
        <dbReference type="EMBL" id="SDY37032.1"/>
    </source>
</evidence>
<dbReference type="PANTHER" id="PTHR32309:SF31">
    <property type="entry name" value="CAPSULAR EXOPOLYSACCHARIDE FAMILY"/>
    <property type="match status" value="1"/>
</dbReference>
<dbReference type="GO" id="GO:0005886">
    <property type="term" value="C:plasma membrane"/>
    <property type="evidence" value="ECO:0007669"/>
    <property type="project" value="UniProtKB-SubCell"/>
</dbReference>
<evidence type="ECO:0000256" key="7">
    <source>
        <dbReference type="SAM" id="Phobius"/>
    </source>
</evidence>
<feature type="coiled-coil region" evidence="6">
    <location>
        <begin position="218"/>
        <end position="271"/>
    </location>
</feature>
<evidence type="ECO:0000313" key="10">
    <source>
        <dbReference type="Proteomes" id="UP000198914"/>
    </source>
</evidence>
<dbReference type="InterPro" id="IPR050445">
    <property type="entry name" value="Bact_polysacc_biosynth/exp"/>
</dbReference>
<keyword evidence="6" id="KW-0175">Coiled coil</keyword>
<evidence type="ECO:0000256" key="3">
    <source>
        <dbReference type="ARBA" id="ARBA00022692"/>
    </source>
</evidence>
<dbReference type="InterPro" id="IPR027417">
    <property type="entry name" value="P-loop_NTPase"/>
</dbReference>
<protein>
    <submittedName>
        <fullName evidence="9">Uncharacterized protein involved in exopolysaccharide biosynthesis</fullName>
    </submittedName>
</protein>
<dbReference type="EMBL" id="FNPX01000001">
    <property type="protein sequence ID" value="SDY37032.1"/>
    <property type="molecule type" value="Genomic_DNA"/>
</dbReference>
<dbReference type="Pfam" id="PF02706">
    <property type="entry name" value="Wzz"/>
    <property type="match status" value="1"/>
</dbReference>
<dbReference type="SUPFAM" id="SSF52540">
    <property type="entry name" value="P-loop containing nucleoside triphosphate hydrolases"/>
    <property type="match status" value="1"/>
</dbReference>
<comment type="subcellular location">
    <subcellularLocation>
        <location evidence="1">Cell membrane</location>
        <topology evidence="1">Multi-pass membrane protein</topology>
    </subcellularLocation>
</comment>
<evidence type="ECO:0000256" key="5">
    <source>
        <dbReference type="ARBA" id="ARBA00023136"/>
    </source>
</evidence>